<dbReference type="AlphaFoldDB" id="A0A918KTC5"/>
<dbReference type="EMBL" id="BMXR01000020">
    <property type="protein sequence ID" value="GGX75193.1"/>
    <property type="molecule type" value="Genomic_DNA"/>
</dbReference>
<evidence type="ECO:0000313" key="5">
    <source>
        <dbReference type="EMBL" id="GGX75193.1"/>
    </source>
</evidence>
<evidence type="ECO:0000313" key="6">
    <source>
        <dbReference type="Proteomes" id="UP000626148"/>
    </source>
</evidence>
<reference evidence="5" key="2">
    <citation type="submission" date="2020-09" db="EMBL/GenBank/DDBJ databases">
        <authorList>
            <person name="Sun Q."/>
            <person name="Kim S."/>
        </authorList>
    </citation>
    <scope>NUCLEOTIDE SEQUENCE</scope>
    <source>
        <strain evidence="5">KCTC 22169</strain>
    </source>
</reference>
<feature type="chain" id="PRO_5037712022" description="SbsA Ig-like domain-containing protein" evidence="3">
    <location>
        <begin position="21"/>
        <end position="630"/>
    </location>
</feature>
<keyword evidence="1 3" id="KW-0732">Signal</keyword>
<sequence length="630" mass="67844">MNLSLKPKLLTALLAIFALAGCNETGSSGDTSDNSDEQNQDSTTTDDSDSSDGEDSGGDSTLTVANVYPSDGSTDVPVGAAVYAEMDKDIDSTFNSNEMELTLQGTLVPGSVDSLNGTHTKRITYTPSEELETNTEYHVTLNAGQLTANDGSTLASDYQWSFTTGGLSWSSDLQLDGSADAVYDPVGLKPLDSNFVDTAIDAEGNVLTVWVELNADQTTFDVVFRRYDVSTDQLSSRKVIGQTTSAFGASNDKWVQTRPSIALDGQGNAWVAWAENTEASQRMLVRYYSKSGGWEAAQELATDTNTETNVEHYKSPDLQVNNSGDAVVVWAQNKASNNAETIDMIRASTYQADSGAWSYKAKLEAYDEVAGIDADWYERRAVNPAVALQEDGTAIAVWVENFNPDSQYSGTEETVFARRFDGTDWSATATRLESVDLGTHSDMRPRIQVADAGVTGVFWDHPDEGFRFATHSATGGWSGTSTLFATSDAELVRYRAAADGTHLLAWYESDELTVSQKTGSGSWSSPQSVSVDVIAVQEILPVITVTGDMHIGVVDGSVFSPANSLGIEMVSHLGGQWKASGSVTEQNAVWPDMEINSQGTFALAYHVDMGQLPETGMDGWSSKTYLLYSD</sequence>
<evidence type="ECO:0000256" key="3">
    <source>
        <dbReference type="SAM" id="SignalP"/>
    </source>
</evidence>
<feature type="region of interest" description="Disordered" evidence="2">
    <location>
        <begin position="25"/>
        <end position="75"/>
    </location>
</feature>
<reference evidence="5" key="1">
    <citation type="journal article" date="2014" name="Int. J. Syst. Evol. Microbiol.">
        <title>Complete genome sequence of Corynebacterium casei LMG S-19264T (=DSM 44701T), isolated from a smear-ripened cheese.</title>
        <authorList>
            <consortium name="US DOE Joint Genome Institute (JGI-PGF)"/>
            <person name="Walter F."/>
            <person name="Albersmeier A."/>
            <person name="Kalinowski J."/>
            <person name="Ruckert C."/>
        </authorList>
    </citation>
    <scope>NUCLEOTIDE SEQUENCE</scope>
    <source>
        <strain evidence="5">KCTC 22169</strain>
    </source>
</reference>
<dbReference type="Pfam" id="PF13205">
    <property type="entry name" value="Big_5"/>
    <property type="match status" value="1"/>
</dbReference>
<feature type="domain" description="SbsA Ig-like" evidence="4">
    <location>
        <begin position="61"/>
        <end position="164"/>
    </location>
</feature>
<evidence type="ECO:0000256" key="2">
    <source>
        <dbReference type="SAM" id="MobiDB-lite"/>
    </source>
</evidence>
<gene>
    <name evidence="5" type="ORF">GCM10007392_48010</name>
</gene>
<comment type="caution">
    <text evidence="5">The sequence shown here is derived from an EMBL/GenBank/DDBJ whole genome shotgun (WGS) entry which is preliminary data.</text>
</comment>
<keyword evidence="6" id="KW-1185">Reference proteome</keyword>
<evidence type="ECO:0000256" key="1">
    <source>
        <dbReference type="ARBA" id="ARBA00022729"/>
    </source>
</evidence>
<organism evidence="5 6">
    <name type="scientific">Saccharospirillum salsuginis</name>
    <dbReference type="NCBI Taxonomy" id="418750"/>
    <lineage>
        <taxon>Bacteria</taxon>
        <taxon>Pseudomonadati</taxon>
        <taxon>Pseudomonadota</taxon>
        <taxon>Gammaproteobacteria</taxon>
        <taxon>Oceanospirillales</taxon>
        <taxon>Saccharospirillaceae</taxon>
        <taxon>Saccharospirillum</taxon>
    </lineage>
</organism>
<dbReference type="PROSITE" id="PS51257">
    <property type="entry name" value="PROKAR_LIPOPROTEIN"/>
    <property type="match status" value="1"/>
</dbReference>
<dbReference type="InterPro" id="IPR032812">
    <property type="entry name" value="SbsA_Ig"/>
</dbReference>
<accession>A0A918KTC5</accession>
<evidence type="ECO:0000259" key="4">
    <source>
        <dbReference type="Pfam" id="PF13205"/>
    </source>
</evidence>
<protein>
    <recommendedName>
        <fullName evidence="4">SbsA Ig-like domain-containing protein</fullName>
    </recommendedName>
</protein>
<proteinExistence type="predicted"/>
<feature type="signal peptide" evidence="3">
    <location>
        <begin position="1"/>
        <end position="20"/>
    </location>
</feature>
<dbReference type="Gene3D" id="2.60.40.3710">
    <property type="match status" value="1"/>
</dbReference>
<dbReference type="Proteomes" id="UP000626148">
    <property type="component" value="Unassembled WGS sequence"/>
</dbReference>
<feature type="compositionally biased region" description="Acidic residues" evidence="2">
    <location>
        <begin position="33"/>
        <end position="57"/>
    </location>
</feature>
<name>A0A918KTC5_9GAMM</name>